<dbReference type="AlphaFoldDB" id="A0A0C9XGY8"/>
<evidence type="ECO:0000256" key="1">
    <source>
        <dbReference type="SAM" id="MobiDB-lite"/>
    </source>
</evidence>
<gene>
    <name evidence="2" type="ORF">K443DRAFT_329768</name>
</gene>
<sequence>MTKVANENQGLETTFVHLEHADEDIVRDAIRENTKVHLSLLFFRLIANILTVNMDRITHKPYPSPNRPTPPRLDIPQPPISSPPHRRQHIPLPFYSSPLLLGVDIVMHSLVKYGNSDVVMGAPVLPPHPPVYEKGSCNMRLVQFRARMTCGSRSGVPRRCTCE</sequence>
<dbReference type="OrthoDB" id="3512640at2759"/>
<dbReference type="STRING" id="1095629.A0A0C9XGY8"/>
<accession>A0A0C9XGY8</accession>
<protein>
    <submittedName>
        <fullName evidence="2">Uncharacterized protein</fullName>
    </submittedName>
</protein>
<reference evidence="3" key="2">
    <citation type="submission" date="2015-01" db="EMBL/GenBank/DDBJ databases">
        <title>Evolutionary Origins and Diversification of the Mycorrhizal Mutualists.</title>
        <authorList>
            <consortium name="DOE Joint Genome Institute"/>
            <consortium name="Mycorrhizal Genomics Consortium"/>
            <person name="Kohler A."/>
            <person name="Kuo A."/>
            <person name="Nagy L.G."/>
            <person name="Floudas D."/>
            <person name="Copeland A."/>
            <person name="Barry K.W."/>
            <person name="Cichocki N."/>
            <person name="Veneault-Fourrey C."/>
            <person name="LaButti K."/>
            <person name="Lindquist E.A."/>
            <person name="Lipzen A."/>
            <person name="Lundell T."/>
            <person name="Morin E."/>
            <person name="Murat C."/>
            <person name="Riley R."/>
            <person name="Ohm R."/>
            <person name="Sun H."/>
            <person name="Tunlid A."/>
            <person name="Henrissat B."/>
            <person name="Grigoriev I.V."/>
            <person name="Hibbett D.S."/>
            <person name="Martin F."/>
        </authorList>
    </citation>
    <scope>NUCLEOTIDE SEQUENCE [LARGE SCALE GENOMIC DNA]</scope>
    <source>
        <strain evidence="3">LaAM-08-1</strain>
    </source>
</reference>
<dbReference type="HOGENOM" id="CLU_1627342_0_0_1"/>
<organism evidence="2 3">
    <name type="scientific">Laccaria amethystina LaAM-08-1</name>
    <dbReference type="NCBI Taxonomy" id="1095629"/>
    <lineage>
        <taxon>Eukaryota</taxon>
        <taxon>Fungi</taxon>
        <taxon>Dikarya</taxon>
        <taxon>Basidiomycota</taxon>
        <taxon>Agaricomycotina</taxon>
        <taxon>Agaricomycetes</taxon>
        <taxon>Agaricomycetidae</taxon>
        <taxon>Agaricales</taxon>
        <taxon>Agaricineae</taxon>
        <taxon>Hydnangiaceae</taxon>
        <taxon>Laccaria</taxon>
    </lineage>
</organism>
<dbReference type="Proteomes" id="UP000054477">
    <property type="component" value="Unassembled WGS sequence"/>
</dbReference>
<dbReference type="Gene3D" id="3.40.640.10">
    <property type="entry name" value="Type I PLP-dependent aspartate aminotransferase-like (Major domain)"/>
    <property type="match status" value="1"/>
</dbReference>
<evidence type="ECO:0000313" key="3">
    <source>
        <dbReference type="Proteomes" id="UP000054477"/>
    </source>
</evidence>
<feature type="compositionally biased region" description="Pro residues" evidence="1">
    <location>
        <begin position="62"/>
        <end position="82"/>
    </location>
</feature>
<proteinExistence type="predicted"/>
<evidence type="ECO:0000313" key="2">
    <source>
        <dbReference type="EMBL" id="KIJ95387.1"/>
    </source>
</evidence>
<feature type="region of interest" description="Disordered" evidence="1">
    <location>
        <begin position="60"/>
        <end position="87"/>
    </location>
</feature>
<keyword evidence="3" id="KW-1185">Reference proteome</keyword>
<reference evidence="2 3" key="1">
    <citation type="submission" date="2014-04" db="EMBL/GenBank/DDBJ databases">
        <authorList>
            <consortium name="DOE Joint Genome Institute"/>
            <person name="Kuo A."/>
            <person name="Kohler A."/>
            <person name="Nagy L.G."/>
            <person name="Floudas D."/>
            <person name="Copeland A."/>
            <person name="Barry K.W."/>
            <person name="Cichocki N."/>
            <person name="Veneault-Fourrey C."/>
            <person name="LaButti K."/>
            <person name="Lindquist E.A."/>
            <person name="Lipzen A."/>
            <person name="Lundell T."/>
            <person name="Morin E."/>
            <person name="Murat C."/>
            <person name="Sun H."/>
            <person name="Tunlid A."/>
            <person name="Henrissat B."/>
            <person name="Grigoriev I.V."/>
            <person name="Hibbett D.S."/>
            <person name="Martin F."/>
            <person name="Nordberg H.P."/>
            <person name="Cantor M.N."/>
            <person name="Hua S.X."/>
        </authorList>
    </citation>
    <scope>NUCLEOTIDE SEQUENCE [LARGE SCALE GENOMIC DNA]</scope>
    <source>
        <strain evidence="2 3">LaAM-08-1</strain>
    </source>
</reference>
<dbReference type="InterPro" id="IPR015421">
    <property type="entry name" value="PyrdxlP-dep_Trfase_major"/>
</dbReference>
<dbReference type="EMBL" id="KN838758">
    <property type="protein sequence ID" value="KIJ95387.1"/>
    <property type="molecule type" value="Genomic_DNA"/>
</dbReference>
<name>A0A0C9XGY8_9AGAR</name>